<protein>
    <submittedName>
        <fullName evidence="1">168_t:CDS:1</fullName>
    </submittedName>
</protein>
<name>A0A9N9F1Q6_9GLOM</name>
<evidence type="ECO:0000313" key="1">
    <source>
        <dbReference type="EMBL" id="CAG8504412.1"/>
    </source>
</evidence>
<comment type="caution">
    <text evidence="1">The sequence shown here is derived from an EMBL/GenBank/DDBJ whole genome shotgun (WGS) entry which is preliminary data.</text>
</comment>
<organism evidence="1 2">
    <name type="scientific">Paraglomus brasilianum</name>
    <dbReference type="NCBI Taxonomy" id="144538"/>
    <lineage>
        <taxon>Eukaryota</taxon>
        <taxon>Fungi</taxon>
        <taxon>Fungi incertae sedis</taxon>
        <taxon>Mucoromycota</taxon>
        <taxon>Glomeromycotina</taxon>
        <taxon>Glomeromycetes</taxon>
        <taxon>Paraglomerales</taxon>
        <taxon>Paraglomeraceae</taxon>
        <taxon>Paraglomus</taxon>
    </lineage>
</organism>
<dbReference type="EMBL" id="CAJVPI010000228">
    <property type="protein sequence ID" value="CAG8504412.1"/>
    <property type="molecule type" value="Genomic_DNA"/>
</dbReference>
<keyword evidence="2" id="KW-1185">Reference proteome</keyword>
<dbReference type="AlphaFoldDB" id="A0A9N9F1Q6"/>
<accession>A0A9N9F1Q6</accession>
<proteinExistence type="predicted"/>
<dbReference type="Proteomes" id="UP000789739">
    <property type="component" value="Unassembled WGS sequence"/>
</dbReference>
<evidence type="ECO:0000313" key="2">
    <source>
        <dbReference type="Proteomes" id="UP000789739"/>
    </source>
</evidence>
<reference evidence="1" key="1">
    <citation type="submission" date="2021-06" db="EMBL/GenBank/DDBJ databases">
        <authorList>
            <person name="Kallberg Y."/>
            <person name="Tangrot J."/>
            <person name="Rosling A."/>
        </authorList>
    </citation>
    <scope>NUCLEOTIDE SEQUENCE</scope>
    <source>
        <strain evidence="1">BR232B</strain>
    </source>
</reference>
<dbReference type="OrthoDB" id="10434503at2759"/>
<gene>
    <name evidence="1" type="ORF">PBRASI_LOCUS2778</name>
</gene>
<sequence length="123" mass="13832">MPNMPYKIKKGLSRGRKPRKISKVLDFTGQHAVMLVEKPQTPRGAGKSIRCVNGKEDQQLITTLEKSVNMVDGLTQELVGNNGLRNKAQTIIGNEVLALMSTEQLNEYAKFIEFKLLTVNYNR</sequence>